<dbReference type="PROSITE" id="PS50262">
    <property type="entry name" value="G_PROTEIN_RECEP_F1_2"/>
    <property type="match status" value="1"/>
</dbReference>
<evidence type="ECO:0000256" key="7">
    <source>
        <dbReference type="ARBA" id="ARBA00023170"/>
    </source>
</evidence>
<keyword evidence="6 9" id="KW-0472">Membrane</keyword>
<evidence type="ECO:0000256" key="6">
    <source>
        <dbReference type="ARBA" id="ARBA00023136"/>
    </source>
</evidence>
<dbReference type="GO" id="GO:0005886">
    <property type="term" value="C:plasma membrane"/>
    <property type="evidence" value="ECO:0007669"/>
    <property type="project" value="TreeGrafter"/>
</dbReference>
<evidence type="ECO:0000256" key="1">
    <source>
        <dbReference type="ARBA" id="ARBA00004141"/>
    </source>
</evidence>
<comment type="similarity">
    <text evidence="2">Belongs to the G-protein coupled receptor 1 family.</text>
</comment>
<keyword evidence="5" id="KW-0297">G-protein coupled receptor</keyword>
<evidence type="ECO:0000256" key="4">
    <source>
        <dbReference type="ARBA" id="ARBA00022989"/>
    </source>
</evidence>
<dbReference type="InterPro" id="IPR017452">
    <property type="entry name" value="GPCR_Rhodpsn_7TM"/>
</dbReference>
<dbReference type="AlphaFoldDB" id="A0A7R9LGP3"/>
<protein>
    <recommendedName>
        <fullName evidence="10">G-protein coupled receptors family 1 profile domain-containing protein</fullName>
    </recommendedName>
</protein>
<feature type="non-terminal residue" evidence="11">
    <location>
        <position position="141"/>
    </location>
</feature>
<evidence type="ECO:0000313" key="12">
    <source>
        <dbReference type="Proteomes" id="UP000759131"/>
    </source>
</evidence>
<keyword evidence="12" id="KW-1185">Reference proteome</keyword>
<dbReference type="InterPro" id="IPR000276">
    <property type="entry name" value="GPCR_Rhodpsn"/>
</dbReference>
<dbReference type="PANTHER" id="PTHR45695">
    <property type="entry name" value="LEUCOKININ RECEPTOR-RELATED"/>
    <property type="match status" value="1"/>
</dbReference>
<feature type="domain" description="G-protein coupled receptors family 1 profile" evidence="10">
    <location>
        <begin position="1"/>
        <end position="105"/>
    </location>
</feature>
<proteinExistence type="inferred from homology"/>
<name>A0A7R9LGP3_9ACAR</name>
<keyword evidence="4 9" id="KW-1133">Transmembrane helix</keyword>
<dbReference type="GO" id="GO:0004930">
    <property type="term" value="F:G protein-coupled receptor activity"/>
    <property type="evidence" value="ECO:0007669"/>
    <property type="project" value="UniProtKB-KW"/>
</dbReference>
<evidence type="ECO:0000256" key="5">
    <source>
        <dbReference type="ARBA" id="ARBA00023040"/>
    </source>
</evidence>
<feature type="transmembrane region" description="Helical" evidence="9">
    <location>
        <begin position="30"/>
        <end position="48"/>
    </location>
</feature>
<keyword evidence="7" id="KW-0675">Receptor</keyword>
<evidence type="ECO:0000256" key="9">
    <source>
        <dbReference type="SAM" id="Phobius"/>
    </source>
</evidence>
<evidence type="ECO:0000256" key="8">
    <source>
        <dbReference type="ARBA" id="ARBA00023224"/>
    </source>
</evidence>
<dbReference type="PANTHER" id="PTHR45695:SF9">
    <property type="entry name" value="LEUCOKININ RECEPTOR"/>
    <property type="match status" value="1"/>
</dbReference>
<dbReference type="OrthoDB" id="2132067at2759"/>
<evidence type="ECO:0000313" key="11">
    <source>
        <dbReference type="EMBL" id="CAD7640550.1"/>
    </source>
</evidence>
<evidence type="ECO:0000256" key="2">
    <source>
        <dbReference type="ARBA" id="ARBA00010663"/>
    </source>
</evidence>
<gene>
    <name evidence="11" type="ORF">OSB1V03_LOCUS18262</name>
</gene>
<feature type="transmembrane region" description="Helical" evidence="9">
    <location>
        <begin position="80"/>
        <end position="104"/>
    </location>
</feature>
<dbReference type="EMBL" id="OC878348">
    <property type="protein sequence ID" value="CAD7640550.1"/>
    <property type="molecule type" value="Genomic_DNA"/>
</dbReference>
<dbReference type="PRINTS" id="PR00237">
    <property type="entry name" value="GPCRRHODOPSN"/>
</dbReference>
<reference evidence="11" key="1">
    <citation type="submission" date="2020-11" db="EMBL/GenBank/DDBJ databases">
        <authorList>
            <person name="Tran Van P."/>
        </authorList>
    </citation>
    <scope>NUCLEOTIDE SEQUENCE</scope>
</reference>
<dbReference type="Proteomes" id="UP000759131">
    <property type="component" value="Unassembled WGS sequence"/>
</dbReference>
<keyword evidence="3 9" id="KW-0812">Transmembrane</keyword>
<keyword evidence="8" id="KW-0807">Transducer</keyword>
<dbReference type="EMBL" id="CAJPIZ010023773">
    <property type="protein sequence ID" value="CAG2118310.1"/>
    <property type="molecule type" value="Genomic_DNA"/>
</dbReference>
<dbReference type="SUPFAM" id="SSF81321">
    <property type="entry name" value="Family A G protein-coupled receptor-like"/>
    <property type="match status" value="1"/>
</dbReference>
<dbReference type="Gene3D" id="1.20.1070.10">
    <property type="entry name" value="Rhodopsin 7-helix transmembrane proteins"/>
    <property type="match status" value="1"/>
</dbReference>
<evidence type="ECO:0000259" key="10">
    <source>
        <dbReference type="PROSITE" id="PS50262"/>
    </source>
</evidence>
<comment type="subcellular location">
    <subcellularLocation>
        <location evidence="1">Membrane</location>
        <topology evidence="1">Multi-pass membrane protein</topology>
    </subcellularLocation>
</comment>
<accession>A0A7R9LGP3</accession>
<sequence>YGNIGYKIFFYKAPNSSQSLHSRANNKSKVIKMLFAVWILFVLCWSKWVSYCLHRLPMHVFILLLTFRPSIVSNPSPFQYYLFVGSYFIIHWTAMANSCINPFIYCFMSANFRKDFVDLKKLLYRKLFMLTTVNTGISDEL</sequence>
<evidence type="ECO:0000256" key="3">
    <source>
        <dbReference type="ARBA" id="ARBA00022692"/>
    </source>
</evidence>
<organism evidence="11">
    <name type="scientific">Medioppia subpectinata</name>
    <dbReference type="NCBI Taxonomy" id="1979941"/>
    <lineage>
        <taxon>Eukaryota</taxon>
        <taxon>Metazoa</taxon>
        <taxon>Ecdysozoa</taxon>
        <taxon>Arthropoda</taxon>
        <taxon>Chelicerata</taxon>
        <taxon>Arachnida</taxon>
        <taxon>Acari</taxon>
        <taxon>Acariformes</taxon>
        <taxon>Sarcoptiformes</taxon>
        <taxon>Oribatida</taxon>
        <taxon>Brachypylina</taxon>
        <taxon>Oppioidea</taxon>
        <taxon>Oppiidae</taxon>
        <taxon>Medioppia</taxon>
    </lineage>
</organism>